<evidence type="ECO:0000256" key="2">
    <source>
        <dbReference type="ARBA" id="ARBA00012254"/>
    </source>
</evidence>
<dbReference type="NCBIfam" id="TIGR00639">
    <property type="entry name" value="PurN"/>
    <property type="match status" value="1"/>
</dbReference>
<keyword evidence="3 10" id="KW-0808">Transferase</keyword>
<dbReference type="RefSeq" id="XP_016758420.1">
    <property type="nucleotide sequence ID" value="XM_016909947.1"/>
</dbReference>
<keyword evidence="4" id="KW-0658">Purine biosynthesis</keyword>
<dbReference type="OMA" id="HYVDEGM"/>
<dbReference type="PANTHER" id="PTHR43369:SF2">
    <property type="entry name" value="PHOSPHORIBOSYLGLYCINAMIDE FORMYLTRANSFERASE"/>
    <property type="match status" value="1"/>
</dbReference>
<dbReference type="UniPathway" id="UPA00074">
    <property type="reaction ID" value="UER00126"/>
</dbReference>
<dbReference type="HAMAP" id="MF_01930">
    <property type="entry name" value="PurN"/>
    <property type="match status" value="1"/>
</dbReference>
<dbReference type="HOGENOM" id="CLU_038395_0_1_1"/>
<comment type="catalytic activity">
    <reaction evidence="8">
        <text>N(1)-(5-phospho-beta-D-ribosyl)glycinamide + (6R)-10-formyltetrahydrofolate = N(2)-formyl-N(1)-(5-phospho-beta-D-ribosyl)glycinamide + (6S)-5,6,7,8-tetrahydrofolate + H(+)</text>
        <dbReference type="Rhea" id="RHEA:15053"/>
        <dbReference type="ChEBI" id="CHEBI:15378"/>
        <dbReference type="ChEBI" id="CHEBI:57453"/>
        <dbReference type="ChEBI" id="CHEBI:143788"/>
        <dbReference type="ChEBI" id="CHEBI:147286"/>
        <dbReference type="ChEBI" id="CHEBI:195366"/>
        <dbReference type="EC" id="2.1.2.2"/>
    </reaction>
</comment>
<dbReference type="InterPro" id="IPR036477">
    <property type="entry name" value="Formyl_transf_N_sf"/>
</dbReference>
<protein>
    <recommendedName>
        <fullName evidence="2">phosphoribosylglycinamide formyltransferase 1</fullName>
        <ecNumber evidence="2">2.1.2.2</ecNumber>
    </recommendedName>
    <alternativeName>
        <fullName evidence="7">5'-phosphoribosylglycinamide transformylase</fullName>
    </alternativeName>
    <alternativeName>
        <fullName evidence="6">GAR transformylase</fullName>
    </alternativeName>
</protein>
<evidence type="ECO:0000256" key="1">
    <source>
        <dbReference type="ARBA" id="ARBA00005054"/>
    </source>
</evidence>
<dbReference type="GO" id="GO:0006189">
    <property type="term" value="P:'de novo' IMP biosynthetic process"/>
    <property type="evidence" value="ECO:0007669"/>
    <property type="project" value="UniProtKB-UniPathway"/>
</dbReference>
<dbReference type="InterPro" id="IPR004607">
    <property type="entry name" value="GART"/>
</dbReference>
<feature type="domain" description="Formyl transferase N-terminal" evidence="9">
    <location>
        <begin position="14"/>
        <end position="215"/>
    </location>
</feature>
<dbReference type="GO" id="GO:0005737">
    <property type="term" value="C:cytoplasm"/>
    <property type="evidence" value="ECO:0007669"/>
    <property type="project" value="TreeGrafter"/>
</dbReference>
<keyword evidence="11" id="KW-1185">Reference proteome</keyword>
<dbReference type="GO" id="GO:0004644">
    <property type="term" value="F:phosphoribosylglycinamide formyltransferase activity"/>
    <property type="evidence" value="ECO:0007669"/>
    <property type="project" value="UniProtKB-EC"/>
</dbReference>
<dbReference type="PANTHER" id="PTHR43369">
    <property type="entry name" value="PHOSPHORIBOSYLGLYCINAMIDE FORMYLTRANSFERASE"/>
    <property type="match status" value="1"/>
</dbReference>
<accession>M3D092</accession>
<dbReference type="Pfam" id="PF00551">
    <property type="entry name" value="Formyl_trans_N"/>
    <property type="match status" value="1"/>
</dbReference>
<evidence type="ECO:0000256" key="6">
    <source>
        <dbReference type="ARBA" id="ARBA00041324"/>
    </source>
</evidence>
<evidence type="ECO:0000313" key="11">
    <source>
        <dbReference type="Proteomes" id="UP000016931"/>
    </source>
</evidence>
<comment type="similarity">
    <text evidence="5">Belongs to the GART family.</text>
</comment>
<dbReference type="InterPro" id="IPR002376">
    <property type="entry name" value="Formyl_transf_N"/>
</dbReference>
<dbReference type="PROSITE" id="PS00373">
    <property type="entry name" value="GART"/>
    <property type="match status" value="1"/>
</dbReference>
<dbReference type="GeneID" id="27907084"/>
<dbReference type="GO" id="GO:0046084">
    <property type="term" value="P:adenine biosynthetic process"/>
    <property type="evidence" value="ECO:0007669"/>
    <property type="project" value="EnsemblFungi"/>
</dbReference>
<evidence type="ECO:0000256" key="7">
    <source>
        <dbReference type="ARBA" id="ARBA00041682"/>
    </source>
</evidence>
<proteinExistence type="inferred from homology"/>
<evidence type="ECO:0000313" key="10">
    <source>
        <dbReference type="EMBL" id="EMF10299.1"/>
    </source>
</evidence>
<dbReference type="Gene3D" id="3.40.50.170">
    <property type="entry name" value="Formyl transferase, N-terminal domain"/>
    <property type="match status" value="1"/>
</dbReference>
<dbReference type="SUPFAM" id="SSF53328">
    <property type="entry name" value="Formyltransferase"/>
    <property type="match status" value="1"/>
</dbReference>
<dbReference type="Proteomes" id="UP000016931">
    <property type="component" value="Unassembled WGS sequence"/>
</dbReference>
<gene>
    <name evidence="10" type="ORF">SEPMUDRAFT_71597</name>
</gene>
<comment type="pathway">
    <text evidence="1">Purine metabolism; IMP biosynthesis via de novo pathway; N(2)-formyl-N(1)-(5-phospho-D-ribosyl)glycinamide from N(1)-(5-phospho-D-ribosyl)glycinamide (10-formyl THF route): step 1/1.</text>
</comment>
<sequence length="228" mass="24768">MTSSSSPSDVAPVRITVLISGSGTNLQALIDASNTPALPNVQLVRVISDRKAAYGLTRAQNAHIPTTYHAWLPYKKQYPADDPSAPVQNSPARNAYDADLVPLILHDQPSIVVCAGFMRILTPSFLNPLAEKGVKIINLHPSLHKDLIGAGCIERAWEEFEQGKRTKTGIMIHYVIAEVDLGEPIVQQEVDIQGCGTLGDLQERIHQAEHGLIVEGTRRVVELSRGGT</sequence>
<dbReference type="AlphaFoldDB" id="M3D092"/>
<dbReference type="STRING" id="692275.M3D092"/>
<dbReference type="EMBL" id="KB456268">
    <property type="protein sequence ID" value="EMF10299.1"/>
    <property type="molecule type" value="Genomic_DNA"/>
</dbReference>
<name>M3D092_SPHMS</name>
<dbReference type="OrthoDB" id="5575075at2759"/>
<dbReference type="eggNOG" id="KOG3076">
    <property type="taxonomic scope" value="Eukaryota"/>
</dbReference>
<organism evidence="10 11">
    <name type="scientific">Sphaerulina musiva (strain SO2202)</name>
    <name type="common">Poplar stem canker fungus</name>
    <name type="synonym">Septoria musiva</name>
    <dbReference type="NCBI Taxonomy" id="692275"/>
    <lineage>
        <taxon>Eukaryota</taxon>
        <taxon>Fungi</taxon>
        <taxon>Dikarya</taxon>
        <taxon>Ascomycota</taxon>
        <taxon>Pezizomycotina</taxon>
        <taxon>Dothideomycetes</taxon>
        <taxon>Dothideomycetidae</taxon>
        <taxon>Mycosphaerellales</taxon>
        <taxon>Mycosphaerellaceae</taxon>
        <taxon>Sphaerulina</taxon>
    </lineage>
</organism>
<evidence type="ECO:0000256" key="4">
    <source>
        <dbReference type="ARBA" id="ARBA00022755"/>
    </source>
</evidence>
<dbReference type="InterPro" id="IPR001555">
    <property type="entry name" value="GART_AS"/>
</dbReference>
<evidence type="ECO:0000256" key="3">
    <source>
        <dbReference type="ARBA" id="ARBA00022679"/>
    </source>
</evidence>
<evidence type="ECO:0000259" key="9">
    <source>
        <dbReference type="Pfam" id="PF00551"/>
    </source>
</evidence>
<dbReference type="EC" id="2.1.2.2" evidence="2"/>
<evidence type="ECO:0000256" key="8">
    <source>
        <dbReference type="ARBA" id="ARBA00047664"/>
    </source>
</evidence>
<evidence type="ECO:0000256" key="5">
    <source>
        <dbReference type="ARBA" id="ARBA00038440"/>
    </source>
</evidence>
<reference evidence="10 11" key="1">
    <citation type="journal article" date="2012" name="PLoS Pathog.">
        <title>Diverse lifestyles and strategies of plant pathogenesis encoded in the genomes of eighteen Dothideomycetes fungi.</title>
        <authorList>
            <person name="Ohm R.A."/>
            <person name="Feau N."/>
            <person name="Henrissat B."/>
            <person name="Schoch C.L."/>
            <person name="Horwitz B.A."/>
            <person name="Barry K.W."/>
            <person name="Condon B.J."/>
            <person name="Copeland A.C."/>
            <person name="Dhillon B."/>
            <person name="Glaser F."/>
            <person name="Hesse C.N."/>
            <person name="Kosti I."/>
            <person name="LaButti K."/>
            <person name="Lindquist E.A."/>
            <person name="Lucas S."/>
            <person name="Salamov A.A."/>
            <person name="Bradshaw R.E."/>
            <person name="Ciuffetti L."/>
            <person name="Hamelin R.C."/>
            <person name="Kema G.H.J."/>
            <person name="Lawrence C."/>
            <person name="Scott J.A."/>
            <person name="Spatafora J.W."/>
            <person name="Turgeon B.G."/>
            <person name="de Wit P.J.G.M."/>
            <person name="Zhong S."/>
            <person name="Goodwin S.B."/>
            <person name="Grigoriev I.V."/>
        </authorList>
    </citation>
    <scope>NUCLEOTIDE SEQUENCE [LARGE SCALE GENOMIC DNA]</scope>
    <source>
        <strain evidence="10 11">SO2202</strain>
    </source>
</reference>